<dbReference type="Proteomes" id="UP001365542">
    <property type="component" value="Unassembled WGS sequence"/>
</dbReference>
<reference evidence="2 3" key="1">
    <citation type="submission" date="2019-10" db="EMBL/GenBank/DDBJ databases">
        <authorList>
            <person name="Palmer J.M."/>
        </authorList>
    </citation>
    <scope>NUCLEOTIDE SEQUENCE [LARGE SCALE GENOMIC DNA]</scope>
    <source>
        <strain evidence="2 3">TWF694</strain>
    </source>
</reference>
<dbReference type="AlphaFoldDB" id="A0AAV9XH57"/>
<accession>A0AAV9XH57</accession>
<protein>
    <submittedName>
        <fullName evidence="2">Uncharacterized protein</fullName>
    </submittedName>
</protein>
<keyword evidence="1" id="KW-0732">Signal</keyword>
<feature type="signal peptide" evidence="1">
    <location>
        <begin position="1"/>
        <end position="20"/>
    </location>
</feature>
<comment type="caution">
    <text evidence="2">The sequence shown here is derived from an EMBL/GenBank/DDBJ whole genome shotgun (WGS) entry which is preliminary data.</text>
</comment>
<evidence type="ECO:0000256" key="1">
    <source>
        <dbReference type="SAM" id="SignalP"/>
    </source>
</evidence>
<gene>
    <name evidence="2" type="ORF">TWF694_007241</name>
</gene>
<evidence type="ECO:0000313" key="2">
    <source>
        <dbReference type="EMBL" id="KAK6541430.1"/>
    </source>
</evidence>
<dbReference type="EMBL" id="JAVHJO010000003">
    <property type="protein sequence ID" value="KAK6541430.1"/>
    <property type="molecule type" value="Genomic_DNA"/>
</dbReference>
<organism evidence="2 3">
    <name type="scientific">Orbilia ellipsospora</name>
    <dbReference type="NCBI Taxonomy" id="2528407"/>
    <lineage>
        <taxon>Eukaryota</taxon>
        <taxon>Fungi</taxon>
        <taxon>Dikarya</taxon>
        <taxon>Ascomycota</taxon>
        <taxon>Pezizomycotina</taxon>
        <taxon>Orbiliomycetes</taxon>
        <taxon>Orbiliales</taxon>
        <taxon>Orbiliaceae</taxon>
        <taxon>Orbilia</taxon>
    </lineage>
</organism>
<name>A0AAV9XH57_9PEZI</name>
<sequence>MKFSLPVIGAISLLSGVALTAPAPDAAPAPVAVDQSPNPALSKRWSFTVTVAIVNFGAGPNPLYDPRTFTDSTQCQNIGQTIAGVNPGNNWCIIYGGSGCTNQLTGSFQHNYNYYAYVGSLNCWPN</sequence>
<keyword evidence="3" id="KW-1185">Reference proteome</keyword>
<feature type="chain" id="PRO_5043821792" evidence="1">
    <location>
        <begin position="21"/>
        <end position="126"/>
    </location>
</feature>
<proteinExistence type="predicted"/>
<evidence type="ECO:0000313" key="3">
    <source>
        <dbReference type="Proteomes" id="UP001365542"/>
    </source>
</evidence>